<evidence type="ECO:0000313" key="4">
    <source>
        <dbReference type="Proteomes" id="UP001141806"/>
    </source>
</evidence>
<dbReference type="CDD" id="cd14703">
    <property type="entry name" value="bZIP_plant_RF2"/>
    <property type="match status" value="1"/>
</dbReference>
<accession>A0A9Q0QTM8</accession>
<feature type="domain" description="BZIP" evidence="2">
    <location>
        <begin position="177"/>
        <end position="236"/>
    </location>
</feature>
<comment type="caution">
    <text evidence="3">The sequence shown here is derived from an EMBL/GenBank/DDBJ whole genome shotgun (WGS) entry which is preliminary data.</text>
</comment>
<dbReference type="PANTHER" id="PTHR46835:SF4">
    <property type="entry name" value="B-ZIP PROTEIN"/>
    <property type="match status" value="1"/>
</dbReference>
<evidence type="ECO:0000313" key="3">
    <source>
        <dbReference type="EMBL" id="KAJ4971382.1"/>
    </source>
</evidence>
<evidence type="ECO:0000259" key="2">
    <source>
        <dbReference type="SMART" id="SM00338"/>
    </source>
</evidence>
<name>A0A9Q0QTM8_9MAGN</name>
<sequence>MSRPAYAQLPPRCPLQTRASRRVQDPPVSPTLPRNDGLRALHRRSPSQSSILEEQPSWLDELLTDSDTPSRGTLHRRSASDSLAFVEGSASFPSISSVIDCQRAVSDETGNGLVGDCVYGPNSPRRRSNITHSRDLSALSEFVAQKPLQYLSGNLCLSETIQSDSKGDTCSSNGELDPEAKMAQRHPAQRSRVRKLQYIAELERSVDVFQTLESELEARVASLVQKRVFLSVENNTLKQQIVYLQKEKIVKDGQYQTLKKEIESYAKAWFQKLMRLESQAKAIPSPRPPAFGGAKTWDMLMVGDDGFLSLLGIRIPTLRDVNV</sequence>
<evidence type="ECO:0000256" key="1">
    <source>
        <dbReference type="SAM" id="MobiDB-lite"/>
    </source>
</evidence>
<protein>
    <recommendedName>
        <fullName evidence="2">BZIP domain-containing protein</fullName>
    </recommendedName>
</protein>
<organism evidence="3 4">
    <name type="scientific">Protea cynaroides</name>
    <dbReference type="NCBI Taxonomy" id="273540"/>
    <lineage>
        <taxon>Eukaryota</taxon>
        <taxon>Viridiplantae</taxon>
        <taxon>Streptophyta</taxon>
        <taxon>Embryophyta</taxon>
        <taxon>Tracheophyta</taxon>
        <taxon>Spermatophyta</taxon>
        <taxon>Magnoliopsida</taxon>
        <taxon>Proteales</taxon>
        <taxon>Proteaceae</taxon>
        <taxon>Protea</taxon>
    </lineage>
</organism>
<dbReference type="GO" id="GO:0003700">
    <property type="term" value="F:DNA-binding transcription factor activity"/>
    <property type="evidence" value="ECO:0007669"/>
    <property type="project" value="InterPro"/>
</dbReference>
<dbReference type="GO" id="GO:0005634">
    <property type="term" value="C:nucleus"/>
    <property type="evidence" value="ECO:0007669"/>
    <property type="project" value="UniProtKB-ARBA"/>
</dbReference>
<dbReference type="InterPro" id="IPR004827">
    <property type="entry name" value="bZIP"/>
</dbReference>
<dbReference type="OrthoDB" id="1906396at2759"/>
<dbReference type="InterPro" id="IPR044797">
    <property type="entry name" value="At4g06598-like"/>
</dbReference>
<dbReference type="Proteomes" id="UP001141806">
    <property type="component" value="Unassembled WGS sequence"/>
</dbReference>
<proteinExistence type="predicted"/>
<dbReference type="EMBL" id="JAMYWD010000005">
    <property type="protein sequence ID" value="KAJ4971382.1"/>
    <property type="molecule type" value="Genomic_DNA"/>
</dbReference>
<dbReference type="SMART" id="SM00338">
    <property type="entry name" value="BRLZ"/>
    <property type="match status" value="1"/>
</dbReference>
<reference evidence="3" key="1">
    <citation type="journal article" date="2023" name="Plant J.">
        <title>The genome of the king protea, Protea cynaroides.</title>
        <authorList>
            <person name="Chang J."/>
            <person name="Duong T.A."/>
            <person name="Schoeman C."/>
            <person name="Ma X."/>
            <person name="Roodt D."/>
            <person name="Barker N."/>
            <person name="Li Z."/>
            <person name="Van de Peer Y."/>
            <person name="Mizrachi E."/>
        </authorList>
    </citation>
    <scope>NUCLEOTIDE SEQUENCE</scope>
    <source>
        <tissue evidence="3">Young leaves</tissue>
    </source>
</reference>
<dbReference type="AlphaFoldDB" id="A0A9Q0QTM8"/>
<keyword evidence="4" id="KW-1185">Reference proteome</keyword>
<dbReference type="PANTHER" id="PTHR46835">
    <property type="entry name" value="BASIC-LEUCINE ZIPPER (BZIP) TRANSCRIPTION FACTOR FAMILY PROTEIN-RELATED"/>
    <property type="match status" value="1"/>
</dbReference>
<feature type="region of interest" description="Disordered" evidence="1">
    <location>
        <begin position="1"/>
        <end position="56"/>
    </location>
</feature>
<dbReference type="InterPro" id="IPR044759">
    <property type="entry name" value="bZIP_RF2"/>
</dbReference>
<gene>
    <name evidence="3" type="ORF">NE237_004481</name>
</gene>